<dbReference type="Gene3D" id="3.90.226.10">
    <property type="entry name" value="2-enoyl-CoA Hydratase, Chain A, domain 1"/>
    <property type="match status" value="1"/>
</dbReference>
<dbReference type="InterPro" id="IPR041489">
    <property type="entry name" value="PDZ_6"/>
</dbReference>
<dbReference type="Pfam" id="PF17820">
    <property type="entry name" value="PDZ_6"/>
    <property type="match status" value="1"/>
</dbReference>
<dbReference type="InterPro" id="IPR001478">
    <property type="entry name" value="PDZ"/>
</dbReference>
<keyword evidence="2 5" id="KW-0645">Protease</keyword>
<feature type="domain" description="PDZ" evidence="6">
    <location>
        <begin position="115"/>
        <end position="175"/>
    </location>
</feature>
<protein>
    <recommendedName>
        <fullName evidence="6">PDZ domain-containing protein</fullName>
    </recommendedName>
</protein>
<dbReference type="GO" id="GO:0007165">
    <property type="term" value="P:signal transduction"/>
    <property type="evidence" value="ECO:0007669"/>
    <property type="project" value="TreeGrafter"/>
</dbReference>
<evidence type="ECO:0000313" key="7">
    <source>
        <dbReference type="EMBL" id="PIP73180.1"/>
    </source>
</evidence>
<dbReference type="Gene3D" id="2.30.42.10">
    <property type="match status" value="1"/>
</dbReference>
<name>A0A2H0CUW5_9BACT</name>
<dbReference type="Pfam" id="PF03572">
    <property type="entry name" value="Peptidase_S41"/>
    <property type="match status" value="1"/>
</dbReference>
<evidence type="ECO:0000313" key="8">
    <source>
        <dbReference type="Proteomes" id="UP000230638"/>
    </source>
</evidence>
<gene>
    <name evidence="7" type="ORF">COW88_02745</name>
</gene>
<dbReference type="InterPro" id="IPR029045">
    <property type="entry name" value="ClpP/crotonase-like_dom_sf"/>
</dbReference>
<dbReference type="InterPro" id="IPR036034">
    <property type="entry name" value="PDZ_sf"/>
</dbReference>
<accession>A0A2H0CUW5</accession>
<comment type="caution">
    <text evidence="7">The sequence shown here is derived from an EMBL/GenBank/DDBJ whole genome shotgun (WGS) entry which is preliminary data.</text>
</comment>
<dbReference type="PROSITE" id="PS50106">
    <property type="entry name" value="PDZ"/>
    <property type="match status" value="1"/>
</dbReference>
<dbReference type="SMART" id="SM00245">
    <property type="entry name" value="TSPc"/>
    <property type="match status" value="1"/>
</dbReference>
<dbReference type="GO" id="GO:0030288">
    <property type="term" value="C:outer membrane-bounded periplasmic space"/>
    <property type="evidence" value="ECO:0007669"/>
    <property type="project" value="TreeGrafter"/>
</dbReference>
<evidence type="ECO:0000259" key="6">
    <source>
        <dbReference type="PROSITE" id="PS50106"/>
    </source>
</evidence>
<evidence type="ECO:0000256" key="2">
    <source>
        <dbReference type="ARBA" id="ARBA00022670"/>
    </source>
</evidence>
<dbReference type="PANTHER" id="PTHR32060:SF30">
    <property type="entry name" value="CARBOXY-TERMINAL PROCESSING PROTEASE CTPA"/>
    <property type="match status" value="1"/>
</dbReference>
<dbReference type="GO" id="GO:0004175">
    <property type="term" value="F:endopeptidase activity"/>
    <property type="evidence" value="ECO:0007669"/>
    <property type="project" value="TreeGrafter"/>
</dbReference>
<proteinExistence type="inferred from homology"/>
<dbReference type="SMART" id="SM00228">
    <property type="entry name" value="PDZ"/>
    <property type="match status" value="1"/>
</dbReference>
<sequence length="407" mass="44019">MRTAIRISSILGVLLFVGAAFFAGVYAGYTNRPEVAKVTELIGVTPTIEEPVDFEPFWRAWNIINELYAETASSTMPSAQEKVWGAISGLADSLGDPYTVFLPPEESKIFQSDINGNFEGVGMEIGIRDDELTVVAPLKGTPAFRAGLLAGDKIFKINGEASLGMPVDEAIKLIRGPRGSTVTLSIIRKGVPEPFDVDIVRDVITVPVIDIELKDGVFVIALHSFTGTSPAAFRNALQEFVESGMPNLILDLRGNPGGFLEAAVDIASWFLPEGKVVVRENFGDEREERVYRSRGYDIFTDSLNFAILIDQGSASASEILAGALSEHGKATLVGDETFGKGSVQELIAITSDSSLKLTVARWLTPNGRSISEQKLSPDIPVEMTLDDFKAGTDPQLDRAIEYLQTGE</sequence>
<dbReference type="InterPro" id="IPR005151">
    <property type="entry name" value="Tail-specific_protease"/>
</dbReference>
<keyword evidence="3 5" id="KW-0378">Hydrolase</keyword>
<dbReference type="EMBL" id="PCTL01000027">
    <property type="protein sequence ID" value="PIP73180.1"/>
    <property type="molecule type" value="Genomic_DNA"/>
</dbReference>
<dbReference type="GO" id="GO:0008236">
    <property type="term" value="F:serine-type peptidase activity"/>
    <property type="evidence" value="ECO:0007669"/>
    <property type="project" value="UniProtKB-KW"/>
</dbReference>
<organism evidence="7 8">
    <name type="scientific">Candidatus Lloydbacteria bacterium CG22_combo_CG10-13_8_21_14_all_47_15</name>
    <dbReference type="NCBI Taxonomy" id="1974635"/>
    <lineage>
        <taxon>Bacteria</taxon>
        <taxon>Candidatus Lloydiibacteriota</taxon>
    </lineage>
</organism>
<evidence type="ECO:0000256" key="4">
    <source>
        <dbReference type="ARBA" id="ARBA00022825"/>
    </source>
</evidence>
<keyword evidence="4 5" id="KW-0720">Serine protease</keyword>
<dbReference type="Proteomes" id="UP000230638">
    <property type="component" value="Unassembled WGS sequence"/>
</dbReference>
<dbReference type="CDD" id="cd06782">
    <property type="entry name" value="cpPDZ_CPP-like"/>
    <property type="match status" value="1"/>
</dbReference>
<dbReference type="SUPFAM" id="SSF50156">
    <property type="entry name" value="PDZ domain-like"/>
    <property type="match status" value="1"/>
</dbReference>
<comment type="similarity">
    <text evidence="1 5">Belongs to the peptidase S41A family.</text>
</comment>
<dbReference type="Gene3D" id="3.30.750.44">
    <property type="match status" value="1"/>
</dbReference>
<dbReference type="AlphaFoldDB" id="A0A2H0CUW5"/>
<evidence type="ECO:0000256" key="3">
    <source>
        <dbReference type="ARBA" id="ARBA00022801"/>
    </source>
</evidence>
<dbReference type="InterPro" id="IPR004447">
    <property type="entry name" value="Peptidase_S41A"/>
</dbReference>
<reference evidence="7 8" key="1">
    <citation type="submission" date="2017-09" db="EMBL/GenBank/DDBJ databases">
        <title>Depth-based differentiation of microbial function through sediment-hosted aquifers and enrichment of novel symbionts in the deep terrestrial subsurface.</title>
        <authorList>
            <person name="Probst A.J."/>
            <person name="Ladd B."/>
            <person name="Jarett J.K."/>
            <person name="Geller-Mcgrath D.E."/>
            <person name="Sieber C.M."/>
            <person name="Emerson J.B."/>
            <person name="Anantharaman K."/>
            <person name="Thomas B.C."/>
            <person name="Malmstrom R."/>
            <person name="Stieglmeier M."/>
            <person name="Klingl A."/>
            <person name="Woyke T."/>
            <person name="Ryan C.M."/>
            <person name="Banfield J.F."/>
        </authorList>
    </citation>
    <scope>NUCLEOTIDE SEQUENCE [LARGE SCALE GENOMIC DNA]</scope>
    <source>
        <strain evidence="7">CG22_combo_CG10-13_8_21_14_all_47_15</strain>
    </source>
</reference>
<evidence type="ECO:0000256" key="1">
    <source>
        <dbReference type="ARBA" id="ARBA00009179"/>
    </source>
</evidence>
<dbReference type="CDD" id="cd07560">
    <property type="entry name" value="Peptidase_S41_CPP"/>
    <property type="match status" value="1"/>
</dbReference>
<evidence type="ECO:0000256" key="5">
    <source>
        <dbReference type="RuleBase" id="RU004404"/>
    </source>
</evidence>
<dbReference type="SUPFAM" id="SSF52096">
    <property type="entry name" value="ClpP/crotonase"/>
    <property type="match status" value="1"/>
</dbReference>
<dbReference type="FunFam" id="2.30.42.10:FF:000063">
    <property type="entry name" value="Peptidase, S41 family"/>
    <property type="match status" value="1"/>
</dbReference>
<dbReference type="PANTHER" id="PTHR32060">
    <property type="entry name" value="TAIL-SPECIFIC PROTEASE"/>
    <property type="match status" value="1"/>
</dbReference>
<dbReference type="GO" id="GO:0006508">
    <property type="term" value="P:proteolysis"/>
    <property type="evidence" value="ECO:0007669"/>
    <property type="project" value="UniProtKB-KW"/>
</dbReference>
<dbReference type="NCBIfam" id="TIGR00225">
    <property type="entry name" value="prc"/>
    <property type="match status" value="1"/>
</dbReference>